<reference evidence="7 8" key="1">
    <citation type="submission" date="2018-06" db="EMBL/GenBank/DDBJ databases">
        <authorList>
            <consortium name="Pathogen Informatics"/>
            <person name="Doyle S."/>
        </authorList>
    </citation>
    <scope>NUCLEOTIDE SEQUENCE [LARGE SCALE GENOMIC DNA]</scope>
    <source>
        <strain evidence="7 8">NCTC13337</strain>
    </source>
</reference>
<dbReference type="OrthoDB" id="9806637at2"/>
<dbReference type="Pfam" id="PF01795">
    <property type="entry name" value="Methyltransf_5"/>
    <property type="match status" value="1"/>
</dbReference>
<keyword evidence="6" id="KW-0963">Cytoplasm</keyword>
<dbReference type="InterPro" id="IPR002903">
    <property type="entry name" value="RsmH"/>
</dbReference>
<feature type="binding site" evidence="6">
    <location>
        <position position="54"/>
    </location>
    <ligand>
        <name>S-adenosyl-L-methionine</name>
        <dbReference type="ChEBI" id="CHEBI:59789"/>
    </ligand>
</feature>
<sequence length="307" mass="34160">MTMQSHISVLLEESIEVLSIKPQGWYLDATFGRGGHSQAILRNLGEEGRLYALDRDPQAAEAAQKIDDKRFYFAKRPFGEMENAFSSIAEGSLDGILFDLGVSSPQLDQAERGFSFSKEGPLDMRMDPTIGMSARDWLLQTDEQTLAKVIRDLGGEPHTVAQRIAYAIMNVRERLTTTTDLADIVAQAMPKKFYKPGYHPATQTFQAIRMVVNDEIGEIQHGLEAAVKLLKVGGVLAVITFHGLEDALVKRFIRSKEGKELPAEIPLSEGRINQELKLISPVIKPSAQAVRENSRCRSARLRRAIKL</sequence>
<dbReference type="Proteomes" id="UP000254601">
    <property type="component" value="Unassembled WGS sequence"/>
</dbReference>
<dbReference type="SUPFAM" id="SSF81799">
    <property type="entry name" value="Putative methyltransferase TM0872, insert domain"/>
    <property type="match status" value="1"/>
</dbReference>
<dbReference type="AlphaFoldDB" id="A0A380MZB3"/>
<comment type="catalytic activity">
    <reaction evidence="6">
        <text>cytidine(1402) in 16S rRNA + S-adenosyl-L-methionine = N(4)-methylcytidine(1402) in 16S rRNA + S-adenosyl-L-homocysteine + H(+)</text>
        <dbReference type="Rhea" id="RHEA:42928"/>
        <dbReference type="Rhea" id="RHEA-COMP:10286"/>
        <dbReference type="Rhea" id="RHEA-COMP:10287"/>
        <dbReference type="ChEBI" id="CHEBI:15378"/>
        <dbReference type="ChEBI" id="CHEBI:57856"/>
        <dbReference type="ChEBI" id="CHEBI:59789"/>
        <dbReference type="ChEBI" id="CHEBI:74506"/>
        <dbReference type="ChEBI" id="CHEBI:82748"/>
        <dbReference type="EC" id="2.1.1.199"/>
    </reaction>
</comment>
<feature type="binding site" evidence="6">
    <location>
        <position position="106"/>
    </location>
    <ligand>
        <name>S-adenosyl-L-methionine</name>
        <dbReference type="ChEBI" id="CHEBI:59789"/>
    </ligand>
</feature>
<evidence type="ECO:0000256" key="4">
    <source>
        <dbReference type="ARBA" id="ARBA00022679"/>
    </source>
</evidence>
<feature type="binding site" evidence="6">
    <location>
        <begin position="34"/>
        <end position="36"/>
    </location>
    <ligand>
        <name>S-adenosyl-L-methionine</name>
        <dbReference type="ChEBI" id="CHEBI:59789"/>
    </ligand>
</feature>
<dbReference type="PANTHER" id="PTHR11265:SF0">
    <property type="entry name" value="12S RRNA N4-METHYLCYTIDINE METHYLTRANSFERASE"/>
    <property type="match status" value="1"/>
</dbReference>
<keyword evidence="8" id="KW-1185">Reference proteome</keyword>
<keyword evidence="2 6" id="KW-0698">rRNA processing</keyword>
<dbReference type="PANTHER" id="PTHR11265">
    <property type="entry name" value="S-ADENOSYL-METHYLTRANSFERASE MRAW"/>
    <property type="match status" value="1"/>
</dbReference>
<evidence type="ECO:0000313" key="8">
    <source>
        <dbReference type="Proteomes" id="UP000254601"/>
    </source>
</evidence>
<comment type="similarity">
    <text evidence="1 6">Belongs to the methyltransferase superfamily. RsmH family.</text>
</comment>
<dbReference type="EMBL" id="UHIC01000001">
    <property type="protein sequence ID" value="SUO97243.1"/>
    <property type="molecule type" value="Genomic_DNA"/>
</dbReference>
<organism evidence="7 8">
    <name type="scientific">Suttonella ornithocola</name>
    <dbReference type="NCBI Taxonomy" id="279832"/>
    <lineage>
        <taxon>Bacteria</taxon>
        <taxon>Pseudomonadati</taxon>
        <taxon>Pseudomonadota</taxon>
        <taxon>Gammaproteobacteria</taxon>
        <taxon>Cardiobacteriales</taxon>
        <taxon>Cardiobacteriaceae</taxon>
        <taxon>Suttonella</taxon>
    </lineage>
</organism>
<proteinExistence type="inferred from homology"/>
<evidence type="ECO:0000256" key="1">
    <source>
        <dbReference type="ARBA" id="ARBA00010396"/>
    </source>
</evidence>
<dbReference type="PIRSF" id="PIRSF004486">
    <property type="entry name" value="MraW"/>
    <property type="match status" value="1"/>
</dbReference>
<comment type="subcellular location">
    <subcellularLocation>
        <location evidence="6">Cytoplasm</location>
    </subcellularLocation>
</comment>
<dbReference type="GO" id="GO:0005737">
    <property type="term" value="C:cytoplasm"/>
    <property type="evidence" value="ECO:0007669"/>
    <property type="project" value="UniProtKB-SubCell"/>
</dbReference>
<evidence type="ECO:0000256" key="6">
    <source>
        <dbReference type="HAMAP-Rule" id="MF_01007"/>
    </source>
</evidence>
<dbReference type="Gene3D" id="3.40.50.150">
    <property type="entry name" value="Vaccinia Virus protein VP39"/>
    <property type="match status" value="1"/>
</dbReference>
<dbReference type="GO" id="GO:0070475">
    <property type="term" value="P:rRNA base methylation"/>
    <property type="evidence" value="ECO:0007669"/>
    <property type="project" value="UniProtKB-UniRule"/>
</dbReference>
<evidence type="ECO:0000313" key="7">
    <source>
        <dbReference type="EMBL" id="SUO97243.1"/>
    </source>
</evidence>
<evidence type="ECO:0000256" key="5">
    <source>
        <dbReference type="ARBA" id="ARBA00022691"/>
    </source>
</evidence>
<protein>
    <recommendedName>
        <fullName evidence="6">Ribosomal RNA small subunit methyltransferase H</fullName>
        <ecNumber evidence="6">2.1.1.199</ecNumber>
    </recommendedName>
    <alternativeName>
        <fullName evidence="6">16S rRNA m(4)C1402 methyltransferase</fullName>
    </alternativeName>
    <alternativeName>
        <fullName evidence="6">rRNA (cytosine-N(4)-)-methyltransferase RsmH</fullName>
    </alternativeName>
</protein>
<name>A0A380MZB3_9GAMM</name>
<evidence type="ECO:0000256" key="3">
    <source>
        <dbReference type="ARBA" id="ARBA00022603"/>
    </source>
</evidence>
<feature type="binding site" evidence="6">
    <location>
        <position position="85"/>
    </location>
    <ligand>
        <name>S-adenosyl-L-methionine</name>
        <dbReference type="ChEBI" id="CHEBI:59789"/>
    </ligand>
</feature>
<dbReference type="Gene3D" id="1.10.150.170">
    <property type="entry name" value="Putative methyltransferase TM0872, insert domain"/>
    <property type="match status" value="1"/>
</dbReference>
<accession>A0A380MZB3</accession>
<feature type="binding site" evidence="6">
    <location>
        <position position="99"/>
    </location>
    <ligand>
        <name>S-adenosyl-L-methionine</name>
        <dbReference type="ChEBI" id="CHEBI:59789"/>
    </ligand>
</feature>
<dbReference type="RefSeq" id="WP_072576943.1">
    <property type="nucleotide sequence ID" value="NZ_LWHB01000119.1"/>
</dbReference>
<dbReference type="NCBIfam" id="TIGR00006">
    <property type="entry name" value="16S rRNA (cytosine(1402)-N(4))-methyltransferase RsmH"/>
    <property type="match status" value="1"/>
</dbReference>
<keyword evidence="3 6" id="KW-0489">Methyltransferase</keyword>
<evidence type="ECO:0000256" key="2">
    <source>
        <dbReference type="ARBA" id="ARBA00022552"/>
    </source>
</evidence>
<keyword evidence="5 6" id="KW-0949">S-adenosyl-L-methionine</keyword>
<dbReference type="HAMAP" id="MF_01007">
    <property type="entry name" value="16SrRNA_methyltr_H"/>
    <property type="match status" value="1"/>
</dbReference>
<comment type="function">
    <text evidence="6">Specifically methylates the N4 position of cytidine in position 1402 (C1402) of 16S rRNA.</text>
</comment>
<dbReference type="InterPro" id="IPR023397">
    <property type="entry name" value="SAM-dep_MeTrfase_MraW_recog"/>
</dbReference>
<gene>
    <name evidence="6 7" type="primary">rsmH</name>
    <name evidence="7" type="ORF">NCTC13337_02298</name>
</gene>
<keyword evidence="4 6" id="KW-0808">Transferase</keyword>
<dbReference type="SUPFAM" id="SSF53335">
    <property type="entry name" value="S-adenosyl-L-methionine-dependent methyltransferases"/>
    <property type="match status" value="1"/>
</dbReference>
<dbReference type="InterPro" id="IPR029063">
    <property type="entry name" value="SAM-dependent_MTases_sf"/>
</dbReference>
<dbReference type="GO" id="GO:0071424">
    <property type="term" value="F:rRNA (cytosine-N4-)-methyltransferase activity"/>
    <property type="evidence" value="ECO:0007669"/>
    <property type="project" value="UniProtKB-UniRule"/>
</dbReference>
<dbReference type="EC" id="2.1.1.199" evidence="6"/>